<feature type="domain" description="MaoC-like" evidence="5">
    <location>
        <begin position="27"/>
        <end position="121"/>
    </location>
</feature>
<dbReference type="NCBIfam" id="NF008852">
    <property type="entry name" value="PRK11890.1"/>
    <property type="match status" value="1"/>
</dbReference>
<dbReference type="InterPro" id="IPR002539">
    <property type="entry name" value="MaoC-like_dom"/>
</dbReference>
<dbReference type="SUPFAM" id="SSF53659">
    <property type="entry name" value="Isocitrate/Isopropylmalate dehydrogenase-like"/>
    <property type="match status" value="1"/>
</dbReference>
<dbReference type="InterPro" id="IPR002505">
    <property type="entry name" value="PTA_PTB"/>
</dbReference>
<evidence type="ECO:0000313" key="7">
    <source>
        <dbReference type="Proteomes" id="UP000547614"/>
    </source>
</evidence>
<proteinExistence type="predicted"/>
<comment type="caution">
    <text evidence="6">The sequence shown here is derived from an EMBL/GenBank/DDBJ whole genome shotgun (WGS) entry which is preliminary data.</text>
</comment>
<organism evidence="6 7">
    <name type="scientific">Halomonas cerina</name>
    <dbReference type="NCBI Taxonomy" id="447424"/>
    <lineage>
        <taxon>Bacteria</taxon>
        <taxon>Pseudomonadati</taxon>
        <taxon>Pseudomonadota</taxon>
        <taxon>Gammaproteobacteria</taxon>
        <taxon>Oceanospirillales</taxon>
        <taxon>Halomonadaceae</taxon>
        <taxon>Halomonas</taxon>
    </lineage>
</organism>
<dbReference type="SUPFAM" id="SSF54637">
    <property type="entry name" value="Thioesterase/thiol ester dehydrase-isomerase"/>
    <property type="match status" value="1"/>
</dbReference>
<evidence type="ECO:0000313" key="6">
    <source>
        <dbReference type="EMBL" id="MBB3190439.1"/>
    </source>
</evidence>
<evidence type="ECO:0000256" key="3">
    <source>
        <dbReference type="ARBA" id="ARBA00023315"/>
    </source>
</evidence>
<dbReference type="CDD" id="cd03449">
    <property type="entry name" value="R_hydratase"/>
    <property type="match status" value="1"/>
</dbReference>
<dbReference type="Pfam" id="PF01515">
    <property type="entry name" value="PTA_PTB"/>
    <property type="match status" value="1"/>
</dbReference>
<dbReference type="Proteomes" id="UP000547614">
    <property type="component" value="Unassembled WGS sequence"/>
</dbReference>
<feature type="domain" description="Phosphate acetyl/butaryl transferase" evidence="4">
    <location>
        <begin position="244"/>
        <end position="457"/>
    </location>
</feature>
<dbReference type="RefSeq" id="WP_183325169.1">
    <property type="nucleotide sequence ID" value="NZ_JACHXP010000006.1"/>
</dbReference>
<dbReference type="Gene3D" id="3.10.129.10">
    <property type="entry name" value="Hotdog Thioesterase"/>
    <property type="match status" value="1"/>
</dbReference>
<dbReference type="EC" id="2.3.1.8" evidence="6"/>
<dbReference type="GO" id="GO:0016836">
    <property type="term" value="F:hydro-lyase activity"/>
    <property type="evidence" value="ECO:0007669"/>
    <property type="project" value="UniProtKB-ARBA"/>
</dbReference>
<dbReference type="EMBL" id="JACHXP010000006">
    <property type="protein sequence ID" value="MBB3190439.1"/>
    <property type="molecule type" value="Genomic_DNA"/>
</dbReference>
<dbReference type="NCBIfam" id="NF006045">
    <property type="entry name" value="PRK08190.1"/>
    <property type="match status" value="1"/>
</dbReference>
<dbReference type="GO" id="GO:0008959">
    <property type="term" value="F:phosphate acetyltransferase activity"/>
    <property type="evidence" value="ECO:0007669"/>
    <property type="project" value="UniProtKB-EC"/>
</dbReference>
<evidence type="ECO:0000256" key="2">
    <source>
        <dbReference type="ARBA" id="ARBA00023239"/>
    </source>
</evidence>
<dbReference type="Pfam" id="PF01575">
    <property type="entry name" value="MaoC_dehydratas"/>
    <property type="match status" value="1"/>
</dbReference>
<dbReference type="InterPro" id="IPR050500">
    <property type="entry name" value="Phos_Acetyltrans/Butyryltrans"/>
</dbReference>
<dbReference type="AlphaFoldDB" id="A0A839VAH9"/>
<accession>A0A839VAH9</accession>
<keyword evidence="1 6" id="KW-0808">Transferase</keyword>
<dbReference type="InterPro" id="IPR029069">
    <property type="entry name" value="HotDog_dom_sf"/>
</dbReference>
<keyword evidence="7" id="KW-1185">Reference proteome</keyword>
<dbReference type="PANTHER" id="PTHR43356:SF2">
    <property type="entry name" value="PHOSPHATE ACETYLTRANSFERASE"/>
    <property type="match status" value="1"/>
</dbReference>
<gene>
    <name evidence="6" type="ORF">FHR94_001672</name>
</gene>
<evidence type="ECO:0000256" key="1">
    <source>
        <dbReference type="ARBA" id="ARBA00022679"/>
    </source>
</evidence>
<keyword evidence="3 6" id="KW-0012">Acyltransferase</keyword>
<reference evidence="6 7" key="1">
    <citation type="submission" date="2020-08" db="EMBL/GenBank/DDBJ databases">
        <title>Genomic Encyclopedia of Type Strains, Phase III (KMG-III): the genomes of soil and plant-associated and newly described type strains.</title>
        <authorList>
            <person name="Whitman W."/>
        </authorList>
    </citation>
    <scope>NUCLEOTIDE SEQUENCE [LARGE SCALE GENOMIC DNA]</scope>
    <source>
        <strain evidence="6 7">CECT 7282</strain>
    </source>
</reference>
<name>A0A839VAH9_9GAMM</name>
<evidence type="ECO:0000259" key="4">
    <source>
        <dbReference type="Pfam" id="PF01515"/>
    </source>
</evidence>
<dbReference type="FunFam" id="3.10.129.10:FF:000042">
    <property type="entry name" value="MaoC domain protein dehydratase"/>
    <property type="match status" value="1"/>
</dbReference>
<dbReference type="PANTHER" id="PTHR43356">
    <property type="entry name" value="PHOSPHATE ACETYLTRANSFERASE"/>
    <property type="match status" value="1"/>
</dbReference>
<dbReference type="Gene3D" id="3.40.718.10">
    <property type="entry name" value="Isopropylmalate Dehydrogenase"/>
    <property type="match status" value="1"/>
</dbReference>
<keyword evidence="2" id="KW-0456">Lyase</keyword>
<sequence length="475" mass="50942">MDDSTHDDYIENRTLDEIQVGDEAYLEKRLTMDDIKLFAIMSGDVNPAHLDNDYARSTRFQEVVAHGMWGGALISTVLGTQLPGPGTVYLGQSLSFRAPVTLGDVLKVQVRVTDKDTEKQRLTLACRCENQNGQVVIEGEAQVLAPTRKVRRPRAVLPTIRLTERGRLHEILTAADHPQAVTMAVVHPVDVASLKGAVAAAHQGLIVPILVGPEAKIRAAADEGELDIGAFELVDTPHSHAAAARAVALAREGRVEALMKGALHTDELVHEVLKRDDGLRTERRISHVMAFDVPTYPRPLFITDAAINIYPDLDTKRDIVQNAIELAHALHIDDPKVAILSAVETINPKIASTLDAAALCKMAERGQITGGTLDGPLAFDNAVSEAAAKTKQIVSPVAGQADILVAPDLEAANMLMKQLTYLADASGAGLIIGARVPIVLTSRADEAITRLASCALALLLADYQKHQGVGTRPGV</sequence>
<evidence type="ECO:0000259" key="5">
    <source>
        <dbReference type="Pfam" id="PF01575"/>
    </source>
</evidence>
<protein>
    <submittedName>
        <fullName evidence="6">Phosphate acetyltransferase</fullName>
        <ecNumber evidence="6">2.3.1.8</ecNumber>
    </submittedName>
</protein>